<evidence type="ECO:0000256" key="10">
    <source>
        <dbReference type="SAM" id="MobiDB-lite"/>
    </source>
</evidence>
<evidence type="ECO:0000256" key="9">
    <source>
        <dbReference type="ARBA" id="ARBA00037051"/>
    </source>
</evidence>
<evidence type="ECO:0000256" key="7">
    <source>
        <dbReference type="ARBA" id="ARBA00022974"/>
    </source>
</evidence>
<evidence type="ECO:0000313" key="15">
    <source>
        <dbReference type="Proteomes" id="UP001152836"/>
    </source>
</evidence>
<dbReference type="GO" id="GO:0004867">
    <property type="term" value="F:serine-type endopeptidase inhibitor activity"/>
    <property type="evidence" value="ECO:0007669"/>
    <property type="project" value="UniProtKB-KW"/>
</dbReference>
<evidence type="ECO:0000259" key="13">
    <source>
        <dbReference type="PROSITE" id="PS51468"/>
    </source>
</evidence>
<evidence type="ECO:0000256" key="3">
    <source>
        <dbReference type="ARBA" id="ARBA00022525"/>
    </source>
</evidence>
<gene>
    <name evidence="14" type="primary">Itih5</name>
    <name evidence="14" type="ORF">PHOROB_LOCUS10930</name>
</gene>
<dbReference type="EMBL" id="CALSGD010001469">
    <property type="protein sequence ID" value="CAH6811335.1"/>
    <property type="molecule type" value="Genomic_DNA"/>
</dbReference>
<keyword evidence="6" id="KW-0722">Serine protease inhibitor</keyword>
<dbReference type="InterPro" id="IPR010600">
    <property type="entry name" value="ITI_HC_C"/>
</dbReference>
<dbReference type="Gene3D" id="3.40.50.410">
    <property type="entry name" value="von Willebrand factor, type A domain"/>
    <property type="match status" value="1"/>
</dbReference>
<evidence type="ECO:0000256" key="4">
    <source>
        <dbReference type="ARBA" id="ARBA00022690"/>
    </source>
</evidence>
<keyword evidence="7" id="KW-0654">Proteoglycan</keyword>
<name>A0AAU9ZQP7_PHORO</name>
<reference evidence="14" key="1">
    <citation type="submission" date="2022-06" db="EMBL/GenBank/DDBJ databases">
        <authorList>
            <person name="Andreotti S."/>
            <person name="Wyler E."/>
        </authorList>
    </citation>
    <scope>NUCLEOTIDE SEQUENCE</scope>
</reference>
<comment type="subcellular location">
    <subcellularLocation>
        <location evidence="1">Secreted</location>
    </subcellularLocation>
</comment>
<feature type="region of interest" description="Disordered" evidence="10">
    <location>
        <begin position="100"/>
        <end position="121"/>
    </location>
</feature>
<dbReference type="SUPFAM" id="SSF53300">
    <property type="entry name" value="vWA-like"/>
    <property type="match status" value="1"/>
</dbReference>
<comment type="caution">
    <text evidence="14">The sequence shown here is derived from an EMBL/GenBank/DDBJ whole genome shotgun (WGS) entry which is preliminary data.</text>
</comment>
<dbReference type="GO" id="GO:0005576">
    <property type="term" value="C:extracellular region"/>
    <property type="evidence" value="ECO:0007669"/>
    <property type="project" value="UniProtKB-SubCell"/>
</dbReference>
<keyword evidence="15" id="KW-1185">Reference proteome</keyword>
<keyword evidence="8" id="KW-0325">Glycoprotein</keyword>
<dbReference type="FunFam" id="3.40.50.410:FF:000013">
    <property type="entry name" value="inter-alpha-trypsin inhibitor heavy chain H2"/>
    <property type="match status" value="1"/>
</dbReference>
<evidence type="ECO:0000259" key="12">
    <source>
        <dbReference type="PROSITE" id="PS50234"/>
    </source>
</evidence>
<feature type="compositionally biased region" description="Basic and acidic residues" evidence="10">
    <location>
        <begin position="100"/>
        <end position="116"/>
    </location>
</feature>
<feature type="domain" description="VWFA" evidence="12">
    <location>
        <begin position="242"/>
        <end position="424"/>
    </location>
</feature>
<dbReference type="Pfam" id="PF08487">
    <property type="entry name" value="VIT"/>
    <property type="match status" value="1"/>
</dbReference>
<dbReference type="PANTHER" id="PTHR10338:SF62">
    <property type="entry name" value="INTER-ALPHA-TRYPSIN INHIBITOR HEAVY CHAIN H5"/>
    <property type="match status" value="1"/>
</dbReference>
<keyword evidence="4" id="KW-0646">Protease inhibitor</keyword>
<dbReference type="SMART" id="SM00327">
    <property type="entry name" value="VWA"/>
    <property type="match status" value="1"/>
</dbReference>
<dbReference type="InterPro" id="IPR050934">
    <property type="entry name" value="ITIH"/>
</dbReference>
<dbReference type="Proteomes" id="UP001152836">
    <property type="component" value="Unassembled WGS sequence"/>
</dbReference>
<evidence type="ECO:0000256" key="8">
    <source>
        <dbReference type="ARBA" id="ARBA00023180"/>
    </source>
</evidence>
<dbReference type="Pfam" id="PF13768">
    <property type="entry name" value="VWA_3"/>
    <property type="match status" value="1"/>
</dbReference>
<dbReference type="PROSITE" id="PS50234">
    <property type="entry name" value="VWFA"/>
    <property type="match status" value="1"/>
</dbReference>
<evidence type="ECO:0000256" key="1">
    <source>
        <dbReference type="ARBA" id="ARBA00004613"/>
    </source>
</evidence>
<dbReference type="AlphaFoldDB" id="A0AAU9ZQP7"/>
<feature type="domain" description="VIT" evidence="13">
    <location>
        <begin position="20"/>
        <end position="146"/>
    </location>
</feature>
<feature type="signal peptide" evidence="11">
    <location>
        <begin position="1"/>
        <end position="17"/>
    </location>
</feature>
<comment type="function">
    <text evidence="9">May act as a carrier of hyaluronan in serum or as a binding protein between hyaluronan and other matrix protein, including those on cell surfaces in tissues to regulate the localization, synthesis and degradation of hyaluronan which are essential to cells undergoing biological processes.</text>
</comment>
<dbReference type="SMART" id="SM00609">
    <property type="entry name" value="VIT"/>
    <property type="match status" value="1"/>
</dbReference>
<dbReference type="Pfam" id="PF06668">
    <property type="entry name" value="ITI_HC_C"/>
    <property type="match status" value="1"/>
</dbReference>
<accession>A0AAU9ZQP7</accession>
<keyword evidence="5 11" id="KW-0732">Signal</keyword>
<dbReference type="PROSITE" id="PS51468">
    <property type="entry name" value="VIT"/>
    <property type="match status" value="1"/>
</dbReference>
<feature type="chain" id="PRO_5043594607" evidence="11">
    <location>
        <begin position="18"/>
        <end position="896"/>
    </location>
</feature>
<evidence type="ECO:0000256" key="5">
    <source>
        <dbReference type="ARBA" id="ARBA00022729"/>
    </source>
</evidence>
<sequence length="896" mass="100109">MLLLLGLCLGLPLFSESQEKARRWDDASEQKAKPLMTEFSVKSTIISRYAFTTVSCRVLNRASEDQDVEFQMQIPAAAFITNFTMLIGDKVYQSEITEKEKKSHDRIKEKRNKTTDDNEEKETDMFRASLVIPSKDKAALLLSYEELLQRRLGKYEHSISVRPQQLVGRLTVEVNVLERSGISALEVLPLHNSRKKGSGIAEGDVGPPPSTVINQNETFAKVVFKPTVVQQAKIAQNGIFGDFIIRYDVKREQTIGDIQTREALVTILNDLRPQDHFNIIGFSNRIKVWKDHLLPVTPDNIRNGKLYIYHLSPTGGTDINGALQMAIKLLNNYVAQNDIEDRSVSLIIFLTDGKPTFGETSTLKILSNTKEAAGGQICIFTIGIGNDVDSKLLEKLSLENCGLTRHVHEEEKAGAQLIGFYDEIRTPLLSDIRVDYPPDVVEHATKTLFPNYFNGSEIVIAGKMVDRKFDQFHVEVTASNSKKFVILKKDIPVESQKLGNDVTATSSRDSVEDPNHIERLWSYLTVKELLSSWLQSSSEQEKEQLRQKAQALALNYHFLTPFTSMKLKKPGLRTEGLEDTRGMSAATGPETVMQSMRGADKQPGPDLKKPYSPRIKISKTSVDGDPHFVVDFPLSKLTVCFNIDGEPGDILRLVSDHLDSGVTVNGELIGAPAPPNGHKKQRTYFRTITILINQPERSYLEITPNRVILDGGDRLVLPCNQSVVVGSRGLEVSVSANANVTVTIQGTITFVILIHLYKKPAPFQRNHLGFYIANSKGLSNNCHGLLGQFLNQDVKLIEAPAVYGKNLSNQPSPQTEGTPEAILKVKGRRVPVVWKQRKIYNGQEQVDCWFDKNNAVKLIDGVYKNYLASHPFDTENILGLRMSRSTETDSLPKESV</sequence>
<evidence type="ECO:0000256" key="11">
    <source>
        <dbReference type="SAM" id="SignalP"/>
    </source>
</evidence>
<dbReference type="GO" id="GO:0030212">
    <property type="term" value="P:hyaluronan metabolic process"/>
    <property type="evidence" value="ECO:0007669"/>
    <property type="project" value="InterPro"/>
</dbReference>
<dbReference type="InterPro" id="IPR036465">
    <property type="entry name" value="vWFA_dom_sf"/>
</dbReference>
<keyword evidence="3" id="KW-0964">Secreted</keyword>
<evidence type="ECO:0000313" key="14">
    <source>
        <dbReference type="EMBL" id="CAH6811335.1"/>
    </source>
</evidence>
<evidence type="ECO:0000256" key="2">
    <source>
        <dbReference type="ARBA" id="ARBA00010158"/>
    </source>
</evidence>
<proteinExistence type="inferred from homology"/>
<comment type="similarity">
    <text evidence="2">Belongs to the ITIH family.</text>
</comment>
<dbReference type="InterPro" id="IPR013694">
    <property type="entry name" value="VIT"/>
</dbReference>
<dbReference type="InterPro" id="IPR002035">
    <property type="entry name" value="VWF_A"/>
</dbReference>
<organism evidence="14 15">
    <name type="scientific">Phodopus roborovskii</name>
    <name type="common">Roborovski's desert hamster</name>
    <name type="synonym">Cricetulus roborovskii</name>
    <dbReference type="NCBI Taxonomy" id="109678"/>
    <lineage>
        <taxon>Eukaryota</taxon>
        <taxon>Metazoa</taxon>
        <taxon>Chordata</taxon>
        <taxon>Craniata</taxon>
        <taxon>Vertebrata</taxon>
        <taxon>Euteleostomi</taxon>
        <taxon>Mammalia</taxon>
        <taxon>Eutheria</taxon>
        <taxon>Euarchontoglires</taxon>
        <taxon>Glires</taxon>
        <taxon>Rodentia</taxon>
        <taxon>Myomorpha</taxon>
        <taxon>Muroidea</taxon>
        <taxon>Cricetidae</taxon>
        <taxon>Cricetinae</taxon>
        <taxon>Phodopus</taxon>
    </lineage>
</organism>
<dbReference type="PANTHER" id="PTHR10338">
    <property type="entry name" value="INTER-ALPHA-TRYPSIN INHIBITOR HEAVY CHAIN FAMILY MEMBER"/>
    <property type="match status" value="1"/>
</dbReference>
<protein>
    <submittedName>
        <fullName evidence="14">Itih5 protein</fullName>
    </submittedName>
</protein>
<evidence type="ECO:0000256" key="6">
    <source>
        <dbReference type="ARBA" id="ARBA00022900"/>
    </source>
</evidence>